<feature type="binding site" evidence="11">
    <location>
        <position position="165"/>
    </location>
    <ligand>
        <name>Mn(2+)</name>
        <dbReference type="ChEBI" id="CHEBI:29035"/>
        <label>2</label>
    </ligand>
</feature>
<feature type="binding site" evidence="10">
    <location>
        <begin position="313"/>
        <end position="316"/>
    </location>
    <ligand>
        <name>GMP</name>
        <dbReference type="ChEBI" id="CHEBI:58115"/>
    </ligand>
</feature>
<dbReference type="EC" id="6.5.1.8" evidence="1"/>
<feature type="binding site" evidence="11">
    <location>
        <position position="148"/>
    </location>
    <ligand>
        <name>Mn(2+)</name>
        <dbReference type="ChEBI" id="CHEBI:29035"/>
        <label>1</label>
    </ligand>
</feature>
<keyword evidence="3 11" id="KW-0479">Metal-binding</keyword>
<dbReference type="SUPFAM" id="SSF103365">
    <property type="entry name" value="Hypothetical protein PH1602"/>
    <property type="match status" value="1"/>
</dbReference>
<evidence type="ECO:0000256" key="9">
    <source>
        <dbReference type="PIRSR" id="PIRSR601233-1"/>
    </source>
</evidence>
<dbReference type="InterPro" id="IPR036025">
    <property type="entry name" value="RtcB-like_sf"/>
</dbReference>
<accession>A0A1T5D614</accession>
<dbReference type="GO" id="GO:0003909">
    <property type="term" value="F:DNA ligase activity"/>
    <property type="evidence" value="ECO:0007669"/>
    <property type="project" value="TreeGrafter"/>
</dbReference>
<keyword evidence="2 12" id="KW-0436">Ligase</keyword>
<dbReference type="PANTHER" id="PTHR43749:SF2">
    <property type="entry name" value="RNA-SPLICING LIGASE RTCB"/>
    <property type="match status" value="1"/>
</dbReference>
<organism evidence="12 13">
    <name type="scientific">Alkalitalea saponilacus</name>
    <dbReference type="NCBI Taxonomy" id="889453"/>
    <lineage>
        <taxon>Bacteria</taxon>
        <taxon>Pseudomonadati</taxon>
        <taxon>Bacteroidota</taxon>
        <taxon>Bacteroidia</taxon>
        <taxon>Marinilabiliales</taxon>
        <taxon>Marinilabiliaceae</taxon>
        <taxon>Alkalitalea</taxon>
    </lineage>
</organism>
<comment type="catalytic activity">
    <reaction evidence="8">
        <text>a 3'-end 3'-phospho-ribonucleotide-RNA + a 5'-end dephospho-ribonucleoside-RNA + GTP = a ribonucleotidyl-ribonucleotide-RNA + GMP + diphosphate</text>
        <dbReference type="Rhea" id="RHEA:68076"/>
        <dbReference type="Rhea" id="RHEA-COMP:10463"/>
        <dbReference type="Rhea" id="RHEA-COMP:13936"/>
        <dbReference type="Rhea" id="RHEA-COMP:17355"/>
        <dbReference type="ChEBI" id="CHEBI:33019"/>
        <dbReference type="ChEBI" id="CHEBI:37565"/>
        <dbReference type="ChEBI" id="CHEBI:58115"/>
        <dbReference type="ChEBI" id="CHEBI:83062"/>
        <dbReference type="ChEBI" id="CHEBI:138284"/>
        <dbReference type="ChEBI" id="CHEBI:173118"/>
        <dbReference type="EC" id="6.5.1.8"/>
    </reaction>
</comment>
<feature type="binding site" evidence="10">
    <location>
        <begin position="257"/>
        <end position="258"/>
    </location>
    <ligand>
        <name>GMP</name>
        <dbReference type="ChEBI" id="CHEBI:58115"/>
    </ligand>
</feature>
<dbReference type="RefSeq" id="WP_079556763.1">
    <property type="nucleotide sequence ID" value="NZ_CP021904.1"/>
</dbReference>
<evidence type="ECO:0000256" key="11">
    <source>
        <dbReference type="PIRSR" id="PIRSR601233-3"/>
    </source>
</evidence>
<dbReference type="Proteomes" id="UP000191055">
    <property type="component" value="Unassembled WGS sequence"/>
</dbReference>
<evidence type="ECO:0000256" key="1">
    <source>
        <dbReference type="ARBA" id="ARBA00012726"/>
    </source>
</evidence>
<keyword evidence="6 10" id="KW-0342">GTP-binding</keyword>
<protein>
    <recommendedName>
        <fullName evidence="1">3'-phosphate/5'-hydroxy nucleic acid ligase</fullName>
        <ecNumber evidence="1">6.5.1.8</ecNumber>
    </recommendedName>
</protein>
<evidence type="ECO:0000313" key="13">
    <source>
        <dbReference type="Proteomes" id="UP000191055"/>
    </source>
</evidence>
<evidence type="ECO:0000313" key="12">
    <source>
        <dbReference type="EMBL" id="SKB66940.1"/>
    </source>
</evidence>
<feature type="binding site" evidence="11">
    <location>
        <position position="257"/>
    </location>
    <ligand>
        <name>Mn(2+)</name>
        <dbReference type="ChEBI" id="CHEBI:29035"/>
        <label>2</label>
    </ligand>
</feature>
<evidence type="ECO:0000256" key="3">
    <source>
        <dbReference type="ARBA" id="ARBA00022723"/>
    </source>
</evidence>
<evidence type="ECO:0000256" key="5">
    <source>
        <dbReference type="ARBA" id="ARBA00022800"/>
    </source>
</evidence>
<keyword evidence="7 11" id="KW-0464">Manganese</keyword>
<dbReference type="KEGG" id="asx:CDL62_16255"/>
<keyword evidence="13" id="KW-1185">Reference proteome</keyword>
<feature type="binding site" evidence="11">
    <location>
        <position position="72"/>
    </location>
    <ligand>
        <name>Mn(2+)</name>
        <dbReference type="ChEBI" id="CHEBI:29035"/>
        <label>1</label>
    </ligand>
</feature>
<feature type="active site" description="GMP-histidine intermediate" evidence="9">
    <location>
        <position position="313"/>
    </location>
</feature>
<dbReference type="GO" id="GO:0006396">
    <property type="term" value="P:RNA processing"/>
    <property type="evidence" value="ECO:0007669"/>
    <property type="project" value="InterPro"/>
</dbReference>
<evidence type="ECO:0000256" key="10">
    <source>
        <dbReference type="PIRSR" id="PIRSR601233-2"/>
    </source>
</evidence>
<keyword evidence="5" id="KW-0692">RNA repair</keyword>
<dbReference type="GO" id="GO:0042245">
    <property type="term" value="P:RNA repair"/>
    <property type="evidence" value="ECO:0007669"/>
    <property type="project" value="UniProtKB-KW"/>
</dbReference>
<evidence type="ECO:0000256" key="4">
    <source>
        <dbReference type="ARBA" id="ARBA00022741"/>
    </source>
</evidence>
<dbReference type="Gene3D" id="3.90.1860.10">
    <property type="entry name" value="tRNA-splicing ligase RtcB"/>
    <property type="match status" value="1"/>
</dbReference>
<reference evidence="13" key="1">
    <citation type="submission" date="2017-02" db="EMBL/GenBank/DDBJ databases">
        <authorList>
            <person name="Varghese N."/>
            <person name="Submissions S."/>
        </authorList>
    </citation>
    <scope>NUCLEOTIDE SEQUENCE [LARGE SCALE GENOMIC DNA]</scope>
    <source>
        <strain evidence="13">DSM 24412</strain>
    </source>
</reference>
<dbReference type="InterPro" id="IPR001233">
    <property type="entry name" value="RtcB"/>
</dbReference>
<evidence type="ECO:0000256" key="7">
    <source>
        <dbReference type="ARBA" id="ARBA00023211"/>
    </source>
</evidence>
<keyword evidence="4 10" id="KW-0547">Nucleotide-binding</keyword>
<dbReference type="AlphaFoldDB" id="A0A1T5D614"/>
<proteinExistence type="predicted"/>
<dbReference type="GO" id="GO:0006281">
    <property type="term" value="P:DNA repair"/>
    <property type="evidence" value="ECO:0007669"/>
    <property type="project" value="TreeGrafter"/>
</dbReference>
<gene>
    <name evidence="12" type="ORF">SAMN03080601_00987</name>
</gene>
<dbReference type="GO" id="GO:0030145">
    <property type="term" value="F:manganese ion binding"/>
    <property type="evidence" value="ECO:0007669"/>
    <property type="project" value="TreeGrafter"/>
</dbReference>
<feature type="binding site" evidence="10">
    <location>
        <position position="386"/>
    </location>
    <ligand>
        <name>GMP</name>
        <dbReference type="ChEBI" id="CHEBI:58115"/>
    </ligand>
</feature>
<dbReference type="Pfam" id="PF01139">
    <property type="entry name" value="RtcB"/>
    <property type="match status" value="1"/>
</dbReference>
<feature type="binding site" evidence="10">
    <location>
        <begin position="147"/>
        <end position="151"/>
    </location>
    <ligand>
        <name>GMP</name>
        <dbReference type="ChEBI" id="CHEBI:58115"/>
    </ligand>
</feature>
<sequence length="387" mass="43354">MEKVISTEKHPIKLWLKEIDEDALEQARHLANLDFTFRHVALMPDAHTGFGMPIGGVLATRNHVIPNAVGVDIGCGMCAVPTELREISPPQLKEVLSGIRKRIPVGMKSHKKMQDMHHMPKWKNLPNIVEQEFEKARTQVGTLGGGNHFIEIQKGSDGFIWIMIHSGSRNLGKTVADYYNKLARKLNEKWQSSVPKQWDLAFLSLDSEEAKDYISEMNYCIDFALANRKLMMHFVQEAINEAIGKEISFGGIINIAHNYASFETHFDEKVLVHRKGATRAFPGETGIIPGSQGTSSYIVEGVGNPESFMSCSHGAGRRLGRRQAQRQLDFTTEVQKLNDKGIIHSIRTQRDLDEAAGAYKDIDEVMMNQSDLVKIKLKLEPLAVVKG</sequence>
<dbReference type="EMBL" id="FUYV01000004">
    <property type="protein sequence ID" value="SKB66940.1"/>
    <property type="molecule type" value="Genomic_DNA"/>
</dbReference>
<evidence type="ECO:0000256" key="6">
    <source>
        <dbReference type="ARBA" id="ARBA00023134"/>
    </source>
</evidence>
<evidence type="ECO:0000256" key="2">
    <source>
        <dbReference type="ARBA" id="ARBA00022598"/>
    </source>
</evidence>
<dbReference type="OrthoDB" id="9802323at2"/>
<name>A0A1T5D614_9BACT</name>
<feature type="binding site" evidence="10">
    <location>
        <position position="296"/>
    </location>
    <ligand>
        <name>GMP</name>
        <dbReference type="ChEBI" id="CHEBI:58115"/>
    </ligand>
</feature>
<comment type="cofactor">
    <cofactor evidence="11">
        <name>Mn(2+)</name>
        <dbReference type="ChEBI" id="CHEBI:29035"/>
    </cofactor>
    <text evidence="11">Binds 2 manganese ions per subunit.</text>
</comment>
<dbReference type="GO" id="GO:0005525">
    <property type="term" value="F:GTP binding"/>
    <property type="evidence" value="ECO:0007669"/>
    <property type="project" value="UniProtKB-KW"/>
</dbReference>
<dbReference type="STRING" id="889453.SAMN03080601_00987"/>
<dbReference type="PANTHER" id="PTHR43749">
    <property type="entry name" value="RNA-SPLICING LIGASE RTCB"/>
    <property type="match status" value="1"/>
</dbReference>
<dbReference type="InterPro" id="IPR052915">
    <property type="entry name" value="RtcB-like"/>
</dbReference>
<dbReference type="GO" id="GO:0170057">
    <property type="term" value="F:RNA ligase (GTP) activity"/>
    <property type="evidence" value="ECO:0007669"/>
    <property type="project" value="UniProtKB-EC"/>
</dbReference>
<evidence type="ECO:0000256" key="8">
    <source>
        <dbReference type="ARBA" id="ARBA00047746"/>
    </source>
</evidence>